<dbReference type="PANTHER" id="PTHR43630:SF2">
    <property type="entry name" value="GLYCOSYLTRANSFERASE"/>
    <property type="match status" value="1"/>
</dbReference>
<sequence>MEEIQSKISALIITFNEINHIDELIRHLNFVDEIIVIDSFSTDGTFEKLKTYQNIKIIQREFLNFADQRNFAIKQASKDWILFIDADERISPKLKKEIFDVIKSRNNEVAYKFSRKFVFKNKILRFSGLQTDKVFRLFKKGYASYFENKIVHEQLDVKGKTGVLKHDMLHYSFSSIQHYRKKTEHYASLKALELYKRGKKPNYFHFYIRPAYKFLTNYALRLGFLDGKAGYTVCRLNAYGVFFRYKELKRLHSLPKL</sequence>
<comment type="caution">
    <text evidence="3">The sequence shown here is derived from an EMBL/GenBank/DDBJ whole genome shotgun (WGS) entry which is preliminary data.</text>
</comment>
<dbReference type="EMBL" id="BAABJW010000004">
    <property type="protein sequence ID" value="GAA4816822.1"/>
    <property type="molecule type" value="Genomic_DNA"/>
</dbReference>
<dbReference type="Gene3D" id="3.90.550.10">
    <property type="entry name" value="Spore Coat Polysaccharide Biosynthesis Protein SpsA, Chain A"/>
    <property type="match status" value="1"/>
</dbReference>
<feature type="domain" description="Glycosyltransferase 2-like" evidence="2">
    <location>
        <begin position="9"/>
        <end position="110"/>
    </location>
</feature>
<dbReference type="Proteomes" id="UP001501433">
    <property type="component" value="Unassembled WGS sequence"/>
</dbReference>
<comment type="similarity">
    <text evidence="1">Belongs to the glycosyltransferase 2 family. WaaE/KdtX subfamily.</text>
</comment>
<evidence type="ECO:0000313" key="3">
    <source>
        <dbReference type="EMBL" id="GAA4816822.1"/>
    </source>
</evidence>
<keyword evidence="4" id="KW-1185">Reference proteome</keyword>
<proteinExistence type="inferred from homology"/>
<dbReference type="Pfam" id="PF00535">
    <property type="entry name" value="Glycos_transf_2"/>
    <property type="match status" value="1"/>
</dbReference>
<dbReference type="RefSeq" id="WP_345277657.1">
    <property type="nucleotide sequence ID" value="NZ_BAABJW010000004.1"/>
</dbReference>
<organism evidence="3 4">
    <name type="scientific">Litoribaculum gwangyangense</name>
    <dbReference type="NCBI Taxonomy" id="1130722"/>
    <lineage>
        <taxon>Bacteria</taxon>
        <taxon>Pseudomonadati</taxon>
        <taxon>Bacteroidota</taxon>
        <taxon>Flavobacteriia</taxon>
        <taxon>Flavobacteriales</taxon>
        <taxon>Flavobacteriaceae</taxon>
        <taxon>Litoribaculum</taxon>
    </lineage>
</organism>
<gene>
    <name evidence="3" type="ORF">GCM10023330_26770</name>
</gene>
<dbReference type="CDD" id="cd02511">
    <property type="entry name" value="Beta4Glucosyltransferase"/>
    <property type="match status" value="1"/>
</dbReference>
<name>A0ABP9CSG7_9FLAO</name>
<dbReference type="InterPro" id="IPR001173">
    <property type="entry name" value="Glyco_trans_2-like"/>
</dbReference>
<evidence type="ECO:0000259" key="2">
    <source>
        <dbReference type="Pfam" id="PF00535"/>
    </source>
</evidence>
<dbReference type="InterPro" id="IPR029044">
    <property type="entry name" value="Nucleotide-diphossugar_trans"/>
</dbReference>
<evidence type="ECO:0000313" key="4">
    <source>
        <dbReference type="Proteomes" id="UP001501433"/>
    </source>
</evidence>
<evidence type="ECO:0000256" key="1">
    <source>
        <dbReference type="ARBA" id="ARBA00038494"/>
    </source>
</evidence>
<dbReference type="SUPFAM" id="SSF53448">
    <property type="entry name" value="Nucleotide-diphospho-sugar transferases"/>
    <property type="match status" value="1"/>
</dbReference>
<reference evidence="4" key="1">
    <citation type="journal article" date="2019" name="Int. J. Syst. Evol. Microbiol.">
        <title>The Global Catalogue of Microorganisms (GCM) 10K type strain sequencing project: providing services to taxonomists for standard genome sequencing and annotation.</title>
        <authorList>
            <consortium name="The Broad Institute Genomics Platform"/>
            <consortium name="The Broad Institute Genome Sequencing Center for Infectious Disease"/>
            <person name="Wu L."/>
            <person name="Ma J."/>
        </authorList>
    </citation>
    <scope>NUCLEOTIDE SEQUENCE [LARGE SCALE GENOMIC DNA]</scope>
    <source>
        <strain evidence="4">JCM 18325</strain>
    </source>
</reference>
<accession>A0ABP9CSG7</accession>
<protein>
    <submittedName>
        <fullName evidence="3">Glycosyltransferase family 2 protein</fullName>
    </submittedName>
</protein>
<dbReference type="PANTHER" id="PTHR43630">
    <property type="entry name" value="POLY-BETA-1,6-N-ACETYL-D-GLUCOSAMINE SYNTHASE"/>
    <property type="match status" value="1"/>
</dbReference>